<feature type="transmembrane region" description="Helical" evidence="9">
    <location>
        <begin position="1011"/>
        <end position="1037"/>
    </location>
</feature>
<dbReference type="NCBIfam" id="NF000282">
    <property type="entry name" value="RND_permease_1"/>
    <property type="match status" value="1"/>
</dbReference>
<reference evidence="10" key="2">
    <citation type="submission" date="2020-09" db="EMBL/GenBank/DDBJ databases">
        <authorList>
            <person name="Sun Q."/>
            <person name="Zhou Y."/>
        </authorList>
    </citation>
    <scope>NUCLEOTIDE SEQUENCE</scope>
    <source>
        <strain evidence="10">CGMCC 1.15725</strain>
    </source>
</reference>
<evidence type="ECO:0000256" key="1">
    <source>
        <dbReference type="ARBA" id="ARBA00004429"/>
    </source>
</evidence>
<feature type="transmembrane region" description="Helical" evidence="9">
    <location>
        <begin position="907"/>
        <end position="927"/>
    </location>
</feature>
<feature type="transmembrane region" description="Helical" evidence="9">
    <location>
        <begin position="472"/>
        <end position="499"/>
    </location>
</feature>
<keyword evidence="7 9" id="KW-1133">Transmembrane helix</keyword>
<dbReference type="Gene3D" id="1.20.1640.10">
    <property type="entry name" value="Multidrug efflux transporter AcrB transmembrane domain"/>
    <property type="match status" value="2"/>
</dbReference>
<keyword evidence="8 9" id="KW-0472">Membrane</keyword>
<reference evidence="10" key="1">
    <citation type="journal article" date="2014" name="Int. J. Syst. Evol. Microbiol.">
        <title>Complete genome sequence of Corynebacterium casei LMG S-19264T (=DSM 44701T), isolated from a smear-ripened cheese.</title>
        <authorList>
            <consortium name="US DOE Joint Genome Institute (JGI-PGF)"/>
            <person name="Walter F."/>
            <person name="Albersmeier A."/>
            <person name="Kalinowski J."/>
            <person name="Ruckert C."/>
        </authorList>
    </citation>
    <scope>NUCLEOTIDE SEQUENCE</scope>
    <source>
        <strain evidence="10">CGMCC 1.15725</strain>
    </source>
</reference>
<dbReference type="Gene3D" id="3.30.70.1440">
    <property type="entry name" value="Multidrug efflux transporter AcrB pore domain"/>
    <property type="match status" value="1"/>
</dbReference>
<evidence type="ECO:0000313" key="10">
    <source>
        <dbReference type="EMBL" id="GGF30103.1"/>
    </source>
</evidence>
<feature type="transmembrane region" description="Helical" evidence="9">
    <location>
        <begin position="440"/>
        <end position="460"/>
    </location>
</feature>
<sequence length="1046" mass="112196">MRLTHFFIDRPRFATVLSIFVTLLGLGALAILPVAQYPEIVPPTVQITTSYPGASAETVARTVATPLEQQINGVENMLYMSSQSTGDGNLTITVTFRIGTDLNVALNLTQNRVQDALSRLPDDVQRLGVQVRKSTPSILLAVHLYSPDKTRDTLYLSNYATLHIKDALARLQGVGDVQFQGAREYAMRIWLDPDKAAVHDINASEVLAALRAQNLQVSAGILNQPPTAGDEAYQVNIEALGRLASPDQFADIIVKSDANGRVTRVRDIGRVEVGAADYGSTAYMDHANAATLLIYAQPGANSLAVEHEVLGEVDTLKKDFPPGVDSIIIYDPTTFIQNSVNEVIWTIFVAILLVVGVVFVFLQSWRATIIPVIAIPVSLVGTFTVLAAAGISINNLSLFGLVLAVGIVVDDAIVVVENVERNMRDGMSPLEAAHRTMDEVGGALIAIALTLCAVFVPSAFLSGITGLFFRQFAVTISASTVISCFVSLTLSPALCAVLFKPHYVHDDSHANRATRWLHAAFGGFNRGFERLSLGYSGLTRRLVRGTAIVLVVYVGLIGVAGLEFASTPTGYIPEQDQGYLINVIQLPPGSTLARTEKVVQRGIDIILGTKGVEHVAPFAGLDATTFTVASNAATIFSALPSLYNHDMPGVNANMVLADLRKRLSVIKDAFVLTIPPPPVQGLGSAGGFKLMLEDRAGLGSDALVKAARTLVAAANKDPDFAGVFTLFNNGSPSVYADIDRLKAEKVGLTPTDVFSTLQVYMGSQYVNDFNYLGRSYEVIVQGDGSFRRTPSDISRLKARNAVGEMVPIGTVAEMRDRTIPYRVPRYNLFPAAEVQGVAAPGVATGTALHRMEELATQVLPKGIAFEWTDLAYQQQQKGTPTLLVFGAAALFVFLVLVAQYESWKLPLSIVLIVPMCLLASVTGIIMRGMSIDILAQIGFVVLVGLAAKNAILIVEFARQKQDEDGAPAGEAAVHAARTRLRPILMTSFAFILGVAPLAVATGAGAEMRQSLGTAVLFGMIGVTGFGLLFTPAFYTFIRRLGRKDHA</sequence>
<dbReference type="RefSeq" id="WP_189049050.1">
    <property type="nucleotide sequence ID" value="NZ_BMJQ01000010.1"/>
</dbReference>
<dbReference type="SUPFAM" id="SSF82866">
    <property type="entry name" value="Multidrug efflux transporter AcrB transmembrane domain"/>
    <property type="match status" value="2"/>
</dbReference>
<dbReference type="InterPro" id="IPR004764">
    <property type="entry name" value="MdtF-like"/>
</dbReference>
<gene>
    <name evidence="10" type="primary">mexF2</name>
    <name evidence="10" type="ORF">GCM10011611_40240</name>
</gene>
<evidence type="ECO:0000256" key="7">
    <source>
        <dbReference type="ARBA" id="ARBA00022989"/>
    </source>
</evidence>
<name>A0A8J2YX36_9PROT</name>
<feature type="transmembrane region" description="Helical" evidence="9">
    <location>
        <begin position="882"/>
        <end position="900"/>
    </location>
</feature>
<proteinExistence type="inferred from homology"/>
<dbReference type="FunFam" id="3.30.70.1430:FF:000001">
    <property type="entry name" value="Efflux pump membrane transporter"/>
    <property type="match status" value="1"/>
</dbReference>
<evidence type="ECO:0000256" key="5">
    <source>
        <dbReference type="ARBA" id="ARBA00022519"/>
    </source>
</evidence>
<keyword evidence="5 9" id="KW-0997">Cell inner membrane</keyword>
<keyword evidence="3 9" id="KW-0813">Transport</keyword>
<evidence type="ECO:0000256" key="2">
    <source>
        <dbReference type="ARBA" id="ARBA00010942"/>
    </source>
</evidence>
<dbReference type="Gene3D" id="3.30.70.1320">
    <property type="entry name" value="Multidrug efflux transporter AcrB pore domain like"/>
    <property type="match status" value="1"/>
</dbReference>
<comment type="similarity">
    <text evidence="2 9">Belongs to the resistance-nodulation-cell division (RND) (TC 2.A.6) family.</text>
</comment>
<feature type="transmembrane region" description="Helical" evidence="9">
    <location>
        <begin position="542"/>
        <end position="562"/>
    </location>
</feature>
<dbReference type="AlphaFoldDB" id="A0A8J2YX36"/>
<dbReference type="FunFam" id="1.20.1640.10:FF:000001">
    <property type="entry name" value="Efflux pump membrane transporter"/>
    <property type="match status" value="1"/>
</dbReference>
<dbReference type="GO" id="GO:0042910">
    <property type="term" value="F:xenobiotic transmembrane transporter activity"/>
    <property type="evidence" value="ECO:0007669"/>
    <property type="project" value="TreeGrafter"/>
</dbReference>
<keyword evidence="4" id="KW-1003">Cell membrane</keyword>
<dbReference type="GO" id="GO:0015562">
    <property type="term" value="F:efflux transmembrane transporter activity"/>
    <property type="evidence" value="ECO:0007669"/>
    <property type="project" value="InterPro"/>
</dbReference>
<dbReference type="InterPro" id="IPR027463">
    <property type="entry name" value="AcrB_DN_DC_subdom"/>
</dbReference>
<comment type="caution">
    <text evidence="10">The sequence shown here is derived from an EMBL/GenBank/DDBJ whole genome shotgun (WGS) entry which is preliminary data.</text>
</comment>
<dbReference type="Pfam" id="PF00873">
    <property type="entry name" value="ACR_tran"/>
    <property type="match status" value="1"/>
</dbReference>
<dbReference type="GO" id="GO:0005886">
    <property type="term" value="C:plasma membrane"/>
    <property type="evidence" value="ECO:0007669"/>
    <property type="project" value="UniProtKB-SubCell"/>
</dbReference>
<dbReference type="EMBL" id="BMJQ01000010">
    <property type="protein sequence ID" value="GGF30103.1"/>
    <property type="molecule type" value="Genomic_DNA"/>
</dbReference>
<dbReference type="PANTHER" id="PTHR32063:SF11">
    <property type="entry name" value="CATION OR DRUG EFFLUX SYSTEM PROTEIN"/>
    <property type="match status" value="1"/>
</dbReference>
<evidence type="ECO:0000256" key="3">
    <source>
        <dbReference type="ARBA" id="ARBA00022448"/>
    </source>
</evidence>
<accession>A0A8J2YX36</accession>
<dbReference type="Gene3D" id="3.30.70.1430">
    <property type="entry name" value="Multidrug efflux transporter AcrB pore domain"/>
    <property type="match status" value="2"/>
</dbReference>
<feature type="transmembrane region" description="Helical" evidence="9">
    <location>
        <begin position="343"/>
        <end position="362"/>
    </location>
</feature>
<protein>
    <recommendedName>
        <fullName evidence="9">Efflux pump membrane transporter</fullName>
    </recommendedName>
</protein>
<organism evidence="10 11">
    <name type="scientific">Aliidongia dinghuensis</name>
    <dbReference type="NCBI Taxonomy" id="1867774"/>
    <lineage>
        <taxon>Bacteria</taxon>
        <taxon>Pseudomonadati</taxon>
        <taxon>Pseudomonadota</taxon>
        <taxon>Alphaproteobacteria</taxon>
        <taxon>Rhodospirillales</taxon>
        <taxon>Dongiaceae</taxon>
        <taxon>Aliidongia</taxon>
    </lineage>
</organism>
<feature type="transmembrane region" description="Helical" evidence="9">
    <location>
        <begin position="933"/>
        <end position="954"/>
    </location>
</feature>
<feature type="transmembrane region" description="Helical" evidence="9">
    <location>
        <begin position="983"/>
        <end position="1005"/>
    </location>
</feature>
<dbReference type="Gene3D" id="3.30.2090.10">
    <property type="entry name" value="Multidrug efflux transporter AcrB TolC docking domain, DN and DC subdomains"/>
    <property type="match status" value="2"/>
</dbReference>
<feature type="transmembrane region" description="Helical" evidence="9">
    <location>
        <begin position="369"/>
        <end position="391"/>
    </location>
</feature>
<dbReference type="PRINTS" id="PR00702">
    <property type="entry name" value="ACRIFLAVINRP"/>
</dbReference>
<dbReference type="NCBIfam" id="TIGR00915">
    <property type="entry name" value="2A0602"/>
    <property type="match status" value="1"/>
</dbReference>
<evidence type="ECO:0000256" key="6">
    <source>
        <dbReference type="ARBA" id="ARBA00022692"/>
    </source>
</evidence>
<evidence type="ECO:0000256" key="8">
    <source>
        <dbReference type="ARBA" id="ARBA00023136"/>
    </source>
</evidence>
<dbReference type="InterPro" id="IPR001036">
    <property type="entry name" value="Acrflvin-R"/>
</dbReference>
<dbReference type="PANTHER" id="PTHR32063">
    <property type="match status" value="1"/>
</dbReference>
<dbReference type="GO" id="GO:0009636">
    <property type="term" value="P:response to toxic substance"/>
    <property type="evidence" value="ECO:0007669"/>
    <property type="project" value="UniProtKB-ARBA"/>
</dbReference>
<dbReference type="Proteomes" id="UP000646365">
    <property type="component" value="Unassembled WGS sequence"/>
</dbReference>
<evidence type="ECO:0000256" key="9">
    <source>
        <dbReference type="RuleBase" id="RU364070"/>
    </source>
</evidence>
<keyword evidence="6 9" id="KW-0812">Transmembrane</keyword>
<comment type="caution">
    <text evidence="9">Lacks conserved residue(s) required for the propagation of feature annotation.</text>
</comment>
<keyword evidence="11" id="KW-1185">Reference proteome</keyword>
<evidence type="ECO:0000313" key="11">
    <source>
        <dbReference type="Proteomes" id="UP000646365"/>
    </source>
</evidence>
<comment type="subcellular location">
    <subcellularLocation>
        <location evidence="1 9">Cell inner membrane</location>
        <topology evidence="1 9">Multi-pass membrane protein</topology>
    </subcellularLocation>
</comment>
<dbReference type="SUPFAM" id="SSF82714">
    <property type="entry name" value="Multidrug efflux transporter AcrB TolC docking domain, DN and DC subdomains"/>
    <property type="match status" value="2"/>
</dbReference>
<evidence type="ECO:0000256" key="4">
    <source>
        <dbReference type="ARBA" id="ARBA00022475"/>
    </source>
</evidence>
<dbReference type="SUPFAM" id="SSF82693">
    <property type="entry name" value="Multidrug efflux transporter AcrB pore domain, PN1, PN2, PC1 and PC2 subdomains"/>
    <property type="match status" value="4"/>
</dbReference>
<feature type="transmembrane region" description="Helical" evidence="9">
    <location>
        <begin position="397"/>
        <end position="419"/>
    </location>
</feature>